<dbReference type="AlphaFoldDB" id="A0A9P8WEH8"/>
<protein>
    <submittedName>
        <fullName evidence="4">C6 zinc finger domain protein</fullName>
    </submittedName>
</protein>
<dbReference type="InterPro" id="IPR021858">
    <property type="entry name" value="Fun_TF"/>
</dbReference>
<comment type="caution">
    <text evidence="4">The sequence shown here is derived from an EMBL/GenBank/DDBJ whole genome shotgun (WGS) entry which is preliminary data.</text>
</comment>
<name>A0A9P8WEH8_9HYPO</name>
<evidence type="ECO:0000256" key="1">
    <source>
        <dbReference type="ARBA" id="ARBA00004123"/>
    </source>
</evidence>
<dbReference type="PROSITE" id="PS00463">
    <property type="entry name" value="ZN2_CY6_FUNGAL_1"/>
    <property type="match status" value="1"/>
</dbReference>
<evidence type="ECO:0000256" key="2">
    <source>
        <dbReference type="ARBA" id="ARBA00023242"/>
    </source>
</evidence>
<dbReference type="GO" id="GO:0045944">
    <property type="term" value="P:positive regulation of transcription by RNA polymerase II"/>
    <property type="evidence" value="ECO:0007669"/>
    <property type="project" value="TreeGrafter"/>
</dbReference>
<dbReference type="PANTHER" id="PTHR37534:SF11">
    <property type="entry name" value="ZN(II)2CYS6 TRANSCRIPTION FACTOR (EUROFUNG)"/>
    <property type="match status" value="1"/>
</dbReference>
<dbReference type="GO" id="GO:0000981">
    <property type="term" value="F:DNA-binding transcription factor activity, RNA polymerase II-specific"/>
    <property type="evidence" value="ECO:0007669"/>
    <property type="project" value="InterPro"/>
</dbReference>
<evidence type="ECO:0000259" key="3">
    <source>
        <dbReference type="PROSITE" id="PS50048"/>
    </source>
</evidence>
<reference evidence="4 5" key="1">
    <citation type="journal article" date="2021" name="Nat. Commun.">
        <title>Genetic determinants of endophytism in the Arabidopsis root mycobiome.</title>
        <authorList>
            <person name="Mesny F."/>
            <person name="Miyauchi S."/>
            <person name="Thiergart T."/>
            <person name="Pickel B."/>
            <person name="Atanasova L."/>
            <person name="Karlsson M."/>
            <person name="Huettel B."/>
            <person name="Barry K.W."/>
            <person name="Haridas S."/>
            <person name="Chen C."/>
            <person name="Bauer D."/>
            <person name="Andreopoulos W."/>
            <person name="Pangilinan J."/>
            <person name="LaButti K."/>
            <person name="Riley R."/>
            <person name="Lipzen A."/>
            <person name="Clum A."/>
            <person name="Drula E."/>
            <person name="Henrissat B."/>
            <person name="Kohler A."/>
            <person name="Grigoriev I.V."/>
            <person name="Martin F.M."/>
            <person name="Hacquard S."/>
        </authorList>
    </citation>
    <scope>NUCLEOTIDE SEQUENCE [LARGE SCALE GENOMIC DNA]</scope>
    <source>
        <strain evidence="4 5">MPI-CAGE-CH-0241</strain>
    </source>
</reference>
<dbReference type="PANTHER" id="PTHR37534">
    <property type="entry name" value="TRANSCRIPTIONAL ACTIVATOR PROTEIN UGA3"/>
    <property type="match status" value="1"/>
</dbReference>
<dbReference type="InterPro" id="IPR001138">
    <property type="entry name" value="Zn2Cys6_DnaBD"/>
</dbReference>
<dbReference type="GO" id="GO:0000976">
    <property type="term" value="F:transcription cis-regulatory region binding"/>
    <property type="evidence" value="ECO:0007669"/>
    <property type="project" value="TreeGrafter"/>
</dbReference>
<dbReference type="SMART" id="SM00066">
    <property type="entry name" value="GAL4"/>
    <property type="match status" value="1"/>
</dbReference>
<keyword evidence="2" id="KW-0539">Nucleus</keyword>
<dbReference type="GO" id="GO:0005634">
    <property type="term" value="C:nucleus"/>
    <property type="evidence" value="ECO:0007669"/>
    <property type="project" value="UniProtKB-SubCell"/>
</dbReference>
<dbReference type="Pfam" id="PF11951">
    <property type="entry name" value="Fungal_trans_2"/>
    <property type="match status" value="1"/>
</dbReference>
<keyword evidence="5" id="KW-1185">Reference proteome</keyword>
<evidence type="ECO:0000313" key="4">
    <source>
        <dbReference type="EMBL" id="KAH6897455.1"/>
    </source>
</evidence>
<gene>
    <name evidence="4" type="ORF">B0T10DRAFT_535957</name>
</gene>
<organism evidence="4 5">
    <name type="scientific">Thelonectria olida</name>
    <dbReference type="NCBI Taxonomy" id="1576542"/>
    <lineage>
        <taxon>Eukaryota</taxon>
        <taxon>Fungi</taxon>
        <taxon>Dikarya</taxon>
        <taxon>Ascomycota</taxon>
        <taxon>Pezizomycotina</taxon>
        <taxon>Sordariomycetes</taxon>
        <taxon>Hypocreomycetidae</taxon>
        <taxon>Hypocreales</taxon>
        <taxon>Nectriaceae</taxon>
        <taxon>Thelonectria</taxon>
    </lineage>
</organism>
<proteinExistence type="predicted"/>
<dbReference type="PROSITE" id="PS50048">
    <property type="entry name" value="ZN2_CY6_FUNGAL_2"/>
    <property type="match status" value="1"/>
</dbReference>
<accession>A0A9P8WEH8</accession>
<evidence type="ECO:0000313" key="5">
    <source>
        <dbReference type="Proteomes" id="UP000777438"/>
    </source>
</evidence>
<dbReference type="CDD" id="cd00067">
    <property type="entry name" value="GAL4"/>
    <property type="match status" value="1"/>
</dbReference>
<sequence length="662" mass="73552">MSLPNAPMSLSIRKNITRSRNGCAVCKSKRLKCDEGKPSCSRCERLGIPCPGYRKPLKWATAPKPSPSQANTPEMGTNEPANVQGMTGYAFEQSLQANELVTNLYSPDFSDFFADLINTDGSTPGHENLESSLPFVEAPEDSTQRLVVNAEPVPSLYSESQEFNENEPWRNTLISNLQPGGVTLQRQEAPRPLPASPCDMPLSRALQDHSSILVEYYFKEVCGLMSCYDSQMNPYRTAVSNIWSQSPSLYYIIQSMSAACLSEVSPTLSNISSQLRDKAVQCLSKETTAAHLDTSSLLAVVMLGMSLSWHDVGSLGESEFKLLAKTIFSSEMRGDNIAPAEKQKKFFFYNSFIYWRMLLSFVTDQDLTSPAVQHHQPQPSQSITAQGWELQMPHPQTGIGIEVQELVAQVGSLIRRERKRIRSRRYSSRQDIEQSKNAIRAAEELHSKLCAIDLPTEAAVVDSGDEMTPTVHLLKIAEAYRCTGLLQLYRNFPDLLSLCTSLGNAASQSVWLNTTGDGSSSTDPGLLLDTWLTCLALHVLDLVSEVPVSSRSRSIQPFLLVSICSELSLDRPLCSVAELPQSPVTSFASGPRIGTRPTMTDILQARRNVISRLSCFENILAAKPVRQMLVLIKETWSWMDERQEDVYWMDVMIEKGHETLMG</sequence>
<dbReference type="EMBL" id="JAGPYM010000003">
    <property type="protein sequence ID" value="KAH6897455.1"/>
    <property type="molecule type" value="Genomic_DNA"/>
</dbReference>
<dbReference type="InterPro" id="IPR036864">
    <property type="entry name" value="Zn2-C6_fun-type_DNA-bd_sf"/>
</dbReference>
<dbReference type="GO" id="GO:0008270">
    <property type="term" value="F:zinc ion binding"/>
    <property type="evidence" value="ECO:0007669"/>
    <property type="project" value="InterPro"/>
</dbReference>
<feature type="domain" description="Zn(2)-C6 fungal-type" evidence="3">
    <location>
        <begin position="22"/>
        <end position="50"/>
    </location>
</feature>
<dbReference type="Pfam" id="PF00172">
    <property type="entry name" value="Zn_clus"/>
    <property type="match status" value="1"/>
</dbReference>
<dbReference type="Proteomes" id="UP000777438">
    <property type="component" value="Unassembled WGS sequence"/>
</dbReference>
<dbReference type="Gene3D" id="4.10.240.10">
    <property type="entry name" value="Zn(2)-C6 fungal-type DNA-binding domain"/>
    <property type="match status" value="1"/>
</dbReference>
<dbReference type="SUPFAM" id="SSF57701">
    <property type="entry name" value="Zn2/Cys6 DNA-binding domain"/>
    <property type="match status" value="1"/>
</dbReference>
<dbReference type="OrthoDB" id="39175at2759"/>
<comment type="subcellular location">
    <subcellularLocation>
        <location evidence="1">Nucleus</location>
    </subcellularLocation>
</comment>